<dbReference type="Proteomes" id="UP000603457">
    <property type="component" value="Unassembled WGS sequence"/>
</dbReference>
<keyword evidence="1" id="KW-0175">Coiled coil</keyword>
<proteinExistence type="predicted"/>
<dbReference type="RefSeq" id="WP_190968768.1">
    <property type="nucleotide sequence ID" value="NZ_JACJTB010000022.1"/>
</dbReference>
<evidence type="ECO:0000313" key="2">
    <source>
        <dbReference type="EMBL" id="MBD2596004.1"/>
    </source>
</evidence>
<feature type="coiled-coil region" evidence="1">
    <location>
        <begin position="77"/>
        <end position="104"/>
    </location>
</feature>
<dbReference type="EMBL" id="JACJTB010000022">
    <property type="protein sequence ID" value="MBD2596004.1"/>
    <property type="molecule type" value="Genomic_DNA"/>
</dbReference>
<evidence type="ECO:0000256" key="1">
    <source>
        <dbReference type="SAM" id="Coils"/>
    </source>
</evidence>
<accession>A0ABR8FXU4</accession>
<protein>
    <recommendedName>
        <fullName evidence="4">Arc-like DNA binding domain-containing protein</fullName>
    </recommendedName>
</protein>
<evidence type="ECO:0000313" key="3">
    <source>
        <dbReference type="Proteomes" id="UP000603457"/>
    </source>
</evidence>
<name>A0ABR8FXU4_9NOSO</name>
<organism evidence="2 3">
    <name type="scientific">Nostoc spongiaeforme FACHB-130</name>
    <dbReference type="NCBI Taxonomy" id="1357510"/>
    <lineage>
        <taxon>Bacteria</taxon>
        <taxon>Bacillati</taxon>
        <taxon>Cyanobacteriota</taxon>
        <taxon>Cyanophyceae</taxon>
        <taxon>Nostocales</taxon>
        <taxon>Nostocaceae</taxon>
        <taxon>Nostoc</taxon>
    </lineage>
</organism>
<sequence length="192" mass="22304">MARAERESINFKLPKVLANALRLAARERKTTATDLVIQGLHHILGDVPGTEESVEIRLYQLEEEFFRFQESERESSNDQQEKRLTNLEGKLEELAHKLSRFEGALIQMHNSINTSRSRNKSGGYSYQTSAPVKLQPHNAEDLAKRLGTTASTIEEKRATSSQKDFERWTQDRDFTKRSWRFNEKDKLYYPVD</sequence>
<reference evidence="2 3" key="1">
    <citation type="journal article" date="2020" name="ISME J.">
        <title>Comparative genomics reveals insights into cyanobacterial evolution and habitat adaptation.</title>
        <authorList>
            <person name="Chen M.Y."/>
            <person name="Teng W.K."/>
            <person name="Zhao L."/>
            <person name="Hu C.X."/>
            <person name="Zhou Y.K."/>
            <person name="Han B.P."/>
            <person name="Song L.R."/>
            <person name="Shu W.S."/>
        </authorList>
    </citation>
    <scope>NUCLEOTIDE SEQUENCE [LARGE SCALE GENOMIC DNA]</scope>
    <source>
        <strain evidence="2 3">FACHB-130</strain>
    </source>
</reference>
<evidence type="ECO:0008006" key="4">
    <source>
        <dbReference type="Google" id="ProtNLM"/>
    </source>
</evidence>
<keyword evidence="3" id="KW-1185">Reference proteome</keyword>
<gene>
    <name evidence="2" type="ORF">H6G74_16955</name>
</gene>
<comment type="caution">
    <text evidence="2">The sequence shown here is derived from an EMBL/GenBank/DDBJ whole genome shotgun (WGS) entry which is preliminary data.</text>
</comment>